<dbReference type="RefSeq" id="WP_232878489.1">
    <property type="nucleotide sequence ID" value="NZ_JAJSOJ010000043.1"/>
</dbReference>
<evidence type="ECO:0000259" key="2">
    <source>
        <dbReference type="PROSITE" id="PS50887"/>
    </source>
</evidence>
<dbReference type="SUPFAM" id="SSF55073">
    <property type="entry name" value="Nucleotide cyclase"/>
    <property type="match status" value="1"/>
</dbReference>
<dbReference type="CDD" id="cd01949">
    <property type="entry name" value="GGDEF"/>
    <property type="match status" value="1"/>
</dbReference>
<dbReference type="InterPro" id="IPR001633">
    <property type="entry name" value="EAL_dom"/>
</dbReference>
<comment type="caution">
    <text evidence="3">The sequence shown here is derived from an EMBL/GenBank/DDBJ whole genome shotgun (WGS) entry which is preliminary data.</text>
</comment>
<dbReference type="InterPro" id="IPR000014">
    <property type="entry name" value="PAS"/>
</dbReference>
<accession>A0ABS8VUM8</accession>
<dbReference type="CDD" id="cd01948">
    <property type="entry name" value="EAL"/>
    <property type="match status" value="1"/>
</dbReference>
<evidence type="ECO:0000313" key="3">
    <source>
        <dbReference type="EMBL" id="MCE0744698.1"/>
    </source>
</evidence>
<dbReference type="Gene3D" id="3.30.450.20">
    <property type="entry name" value="PAS domain"/>
    <property type="match status" value="1"/>
</dbReference>
<evidence type="ECO:0000313" key="4">
    <source>
        <dbReference type="Proteomes" id="UP001521074"/>
    </source>
</evidence>
<dbReference type="Pfam" id="PF00563">
    <property type="entry name" value="EAL"/>
    <property type="match status" value="1"/>
</dbReference>
<reference evidence="3 4" key="1">
    <citation type="submission" date="2021-12" db="EMBL/GenBank/DDBJ databases">
        <title>Genome sequence of Acetobacter sicerae DmPark20a_162.</title>
        <authorList>
            <person name="Chaston J.M."/>
        </authorList>
    </citation>
    <scope>NUCLEOTIDE SEQUENCE [LARGE SCALE GENOMIC DNA]</scope>
    <source>
        <strain evidence="3 4">DmPark20a_162</strain>
    </source>
</reference>
<dbReference type="Gene3D" id="3.20.20.450">
    <property type="entry name" value="EAL domain"/>
    <property type="match status" value="1"/>
</dbReference>
<organism evidence="3 4">
    <name type="scientific">Acetobacter sicerae</name>
    <dbReference type="NCBI Taxonomy" id="85325"/>
    <lineage>
        <taxon>Bacteria</taxon>
        <taxon>Pseudomonadati</taxon>
        <taxon>Pseudomonadota</taxon>
        <taxon>Alphaproteobacteria</taxon>
        <taxon>Acetobacterales</taxon>
        <taxon>Acetobacteraceae</taxon>
        <taxon>Acetobacter</taxon>
    </lineage>
</organism>
<dbReference type="NCBIfam" id="TIGR00254">
    <property type="entry name" value="GGDEF"/>
    <property type="match status" value="1"/>
</dbReference>
<proteinExistence type="predicted"/>
<dbReference type="InterPro" id="IPR043128">
    <property type="entry name" value="Rev_trsase/Diguanyl_cyclase"/>
</dbReference>
<dbReference type="Proteomes" id="UP001521074">
    <property type="component" value="Unassembled WGS sequence"/>
</dbReference>
<dbReference type="PROSITE" id="PS50887">
    <property type="entry name" value="GGDEF"/>
    <property type="match status" value="1"/>
</dbReference>
<protein>
    <submittedName>
        <fullName evidence="3">EAL domain-containing protein</fullName>
    </submittedName>
</protein>
<dbReference type="PANTHER" id="PTHR44757">
    <property type="entry name" value="DIGUANYLATE CYCLASE DGCP"/>
    <property type="match status" value="1"/>
</dbReference>
<dbReference type="Pfam" id="PF13188">
    <property type="entry name" value="PAS_8"/>
    <property type="match status" value="1"/>
</dbReference>
<dbReference type="Pfam" id="PF00990">
    <property type="entry name" value="GGDEF"/>
    <property type="match status" value="1"/>
</dbReference>
<sequence length="562" mass="62650">MERHQTSKLLRMIDNMPVAVMTVDPDDFTITYANETSKDLIRQIEHLLPIQAENLVGTSIDVFHRHPEHQRRLISDPANLPHSARIRLGPEALDLKVTAITADNGDFLGPMLTWAIVTREVAAEERILRLAQYDTLTGLANRNTFQEWIEDRLAQPGHRMAVFFLDLDGFKTINDTRGHGVGDAVLRIVADRLRTICSAPDLRIGRIGGDEFAVLLPDDESARAETLAGQLVAALGAPYSFGDHVNMQIGTSIGIARSPDHGDTVEQILSRADIALYVAKAAGKGKYTVYEPIMGDRIREREHLKADLRAALQTMEDLFVFYQPIVDIRTREVKAREALVRWYHRERGWISPAEFIPVAEESGLIDQLSRFVLHRACSDAMRWEDEARVAVNMSATQFGNGTLAALVREALAKSGLPAERLEIEVTETALLTAEHDVVGDFQQLHRLGVRIALDDFGTGYSSLAHLRLYSFDKIKIDGSFVRDAVTRPDCAAVVKAVADLGRRLGVTTVAEGVETVEHLERVMEEGCSEIQGYLIKRPGPEPVDQPRVMEINRLLQARQARV</sequence>
<dbReference type="EMBL" id="JAJSOJ010000043">
    <property type="protein sequence ID" value="MCE0744698.1"/>
    <property type="molecule type" value="Genomic_DNA"/>
</dbReference>
<gene>
    <name evidence="3" type="ORF">LWC05_12500</name>
</gene>
<dbReference type="SMART" id="SM00052">
    <property type="entry name" value="EAL"/>
    <property type="match status" value="1"/>
</dbReference>
<dbReference type="InterPro" id="IPR035919">
    <property type="entry name" value="EAL_sf"/>
</dbReference>
<name>A0ABS8VUM8_9PROT</name>
<dbReference type="PANTHER" id="PTHR44757:SF2">
    <property type="entry name" value="BIOFILM ARCHITECTURE MAINTENANCE PROTEIN MBAA"/>
    <property type="match status" value="1"/>
</dbReference>
<dbReference type="InterPro" id="IPR029787">
    <property type="entry name" value="Nucleotide_cyclase"/>
</dbReference>
<feature type="domain" description="EAL" evidence="1">
    <location>
        <begin position="301"/>
        <end position="552"/>
    </location>
</feature>
<dbReference type="SUPFAM" id="SSF141868">
    <property type="entry name" value="EAL domain-like"/>
    <property type="match status" value="1"/>
</dbReference>
<dbReference type="InterPro" id="IPR000160">
    <property type="entry name" value="GGDEF_dom"/>
</dbReference>
<feature type="domain" description="GGDEF" evidence="2">
    <location>
        <begin position="158"/>
        <end position="292"/>
    </location>
</feature>
<dbReference type="InterPro" id="IPR052155">
    <property type="entry name" value="Biofilm_reg_signaling"/>
</dbReference>
<evidence type="ECO:0000259" key="1">
    <source>
        <dbReference type="PROSITE" id="PS50883"/>
    </source>
</evidence>
<dbReference type="SMART" id="SM00267">
    <property type="entry name" value="GGDEF"/>
    <property type="match status" value="1"/>
</dbReference>
<keyword evidence="4" id="KW-1185">Reference proteome</keyword>
<dbReference type="Gene3D" id="3.30.70.270">
    <property type="match status" value="1"/>
</dbReference>
<dbReference type="PROSITE" id="PS50883">
    <property type="entry name" value="EAL"/>
    <property type="match status" value="1"/>
</dbReference>